<dbReference type="Gene3D" id="1.20.1250.20">
    <property type="entry name" value="MFS general substrate transporter like domains"/>
    <property type="match status" value="2"/>
</dbReference>
<feature type="transmembrane region" description="Helical" evidence="7">
    <location>
        <begin position="250"/>
        <end position="269"/>
    </location>
</feature>
<feature type="transmembrane region" description="Helical" evidence="7">
    <location>
        <begin position="165"/>
        <end position="184"/>
    </location>
</feature>
<organism evidence="9 10">
    <name type="scientific">Dictyobacter arantiisoli</name>
    <dbReference type="NCBI Taxonomy" id="2014874"/>
    <lineage>
        <taxon>Bacteria</taxon>
        <taxon>Bacillati</taxon>
        <taxon>Chloroflexota</taxon>
        <taxon>Ktedonobacteria</taxon>
        <taxon>Ktedonobacterales</taxon>
        <taxon>Dictyobacteraceae</taxon>
        <taxon>Dictyobacter</taxon>
    </lineage>
</organism>
<keyword evidence="3" id="KW-0813">Transport</keyword>
<evidence type="ECO:0000256" key="7">
    <source>
        <dbReference type="SAM" id="Phobius"/>
    </source>
</evidence>
<feature type="transmembrane region" description="Helical" evidence="7">
    <location>
        <begin position="78"/>
        <end position="96"/>
    </location>
</feature>
<dbReference type="Pfam" id="PF07690">
    <property type="entry name" value="MFS_1"/>
    <property type="match status" value="1"/>
</dbReference>
<dbReference type="InterPro" id="IPR011701">
    <property type="entry name" value="MFS"/>
</dbReference>
<feature type="transmembrane region" description="Helical" evidence="7">
    <location>
        <begin position="12"/>
        <end position="38"/>
    </location>
</feature>
<keyword evidence="4 7" id="KW-0812">Transmembrane</keyword>
<dbReference type="PANTHER" id="PTHR23514">
    <property type="entry name" value="BYPASS OF STOP CODON PROTEIN 6"/>
    <property type="match status" value="1"/>
</dbReference>
<proteinExistence type="inferred from homology"/>
<evidence type="ECO:0000256" key="2">
    <source>
        <dbReference type="ARBA" id="ARBA00008335"/>
    </source>
</evidence>
<protein>
    <recommendedName>
        <fullName evidence="8">Major facilitator superfamily (MFS) profile domain-containing protein</fullName>
    </recommendedName>
</protein>
<dbReference type="EMBL" id="BIXY01000097">
    <property type="protein sequence ID" value="GCF11175.1"/>
    <property type="molecule type" value="Genomic_DNA"/>
</dbReference>
<keyword evidence="5 7" id="KW-1133">Transmembrane helix</keyword>
<feature type="transmembrane region" description="Helical" evidence="7">
    <location>
        <begin position="377"/>
        <end position="397"/>
    </location>
</feature>
<feature type="transmembrane region" description="Helical" evidence="7">
    <location>
        <begin position="102"/>
        <end position="127"/>
    </location>
</feature>
<dbReference type="InterPro" id="IPR036259">
    <property type="entry name" value="MFS_trans_sf"/>
</dbReference>
<feature type="transmembrane region" description="Helical" evidence="7">
    <location>
        <begin position="345"/>
        <end position="371"/>
    </location>
</feature>
<dbReference type="Proteomes" id="UP000322530">
    <property type="component" value="Unassembled WGS sequence"/>
</dbReference>
<dbReference type="InterPro" id="IPR051788">
    <property type="entry name" value="MFS_Transporter"/>
</dbReference>
<dbReference type="PANTHER" id="PTHR23514:SF3">
    <property type="entry name" value="BYPASS OF STOP CODON PROTEIN 6"/>
    <property type="match status" value="1"/>
</dbReference>
<comment type="caution">
    <text evidence="9">The sequence shown here is derived from an EMBL/GenBank/DDBJ whole genome shotgun (WGS) entry which is preliminary data.</text>
</comment>
<evidence type="ECO:0000313" key="10">
    <source>
        <dbReference type="Proteomes" id="UP000322530"/>
    </source>
</evidence>
<name>A0A5A5TIW9_9CHLR</name>
<dbReference type="InterPro" id="IPR020846">
    <property type="entry name" value="MFS_dom"/>
</dbReference>
<gene>
    <name evidence="9" type="ORF">KDI_47390</name>
</gene>
<dbReference type="SUPFAM" id="SSF103473">
    <property type="entry name" value="MFS general substrate transporter"/>
    <property type="match status" value="1"/>
</dbReference>
<evidence type="ECO:0000256" key="1">
    <source>
        <dbReference type="ARBA" id="ARBA00004651"/>
    </source>
</evidence>
<evidence type="ECO:0000256" key="3">
    <source>
        <dbReference type="ARBA" id="ARBA00022448"/>
    </source>
</evidence>
<accession>A0A5A5TIW9</accession>
<feature type="transmembrane region" description="Helical" evidence="7">
    <location>
        <begin position="139"/>
        <end position="159"/>
    </location>
</feature>
<feature type="transmembrane region" description="Helical" evidence="7">
    <location>
        <begin position="44"/>
        <end position="66"/>
    </location>
</feature>
<evidence type="ECO:0000259" key="8">
    <source>
        <dbReference type="PROSITE" id="PS50850"/>
    </source>
</evidence>
<evidence type="ECO:0000313" key="9">
    <source>
        <dbReference type="EMBL" id="GCF11175.1"/>
    </source>
</evidence>
<comment type="similarity">
    <text evidence="2">Belongs to the major facilitator superfamily.</text>
</comment>
<comment type="subcellular location">
    <subcellularLocation>
        <location evidence="1">Cell membrane</location>
        <topology evidence="1">Multi-pass membrane protein</topology>
    </subcellularLocation>
</comment>
<dbReference type="AlphaFoldDB" id="A0A5A5TIW9"/>
<dbReference type="PROSITE" id="PS50850">
    <property type="entry name" value="MFS"/>
    <property type="match status" value="1"/>
</dbReference>
<feature type="domain" description="Major facilitator superfamily (MFS) profile" evidence="8">
    <location>
        <begin position="12"/>
        <end position="401"/>
    </location>
</feature>
<keyword evidence="6 7" id="KW-0472">Membrane</keyword>
<evidence type="ECO:0000256" key="5">
    <source>
        <dbReference type="ARBA" id="ARBA00022989"/>
    </source>
</evidence>
<keyword evidence="10" id="KW-1185">Reference proteome</keyword>
<dbReference type="GO" id="GO:0022857">
    <property type="term" value="F:transmembrane transporter activity"/>
    <property type="evidence" value="ECO:0007669"/>
    <property type="project" value="InterPro"/>
</dbReference>
<reference evidence="9 10" key="1">
    <citation type="submission" date="2019-01" db="EMBL/GenBank/DDBJ databases">
        <title>Draft genome sequence of Dictyobacter sp. Uno17.</title>
        <authorList>
            <person name="Wang C.M."/>
            <person name="Zheng Y."/>
            <person name="Sakai Y."/>
            <person name="Abe K."/>
            <person name="Yokota A."/>
            <person name="Yabe S."/>
        </authorList>
    </citation>
    <scope>NUCLEOTIDE SEQUENCE [LARGE SCALE GENOMIC DNA]</scope>
    <source>
        <strain evidence="9 10">Uno17</strain>
    </source>
</reference>
<sequence length="434" mass="46380">MTYSAIRTNKTVIFLVCCLAFITNGLLGVLPSSSLAILATHTHVALSTAGLVFTVSALGSIIAVLISNLLIKKIGTKNIMISGLGGLILASMLIPTTGSFDIWLIAQLIQGMSSSLITVGLCMTLTFNFKETLGEKMNVLHGAAGMGSLLAPLVLANALSLTGTILPSFLLVALVSGLSVLLLGPMRFADRPQELFVDRSEEMSQHQQDSLSVSRLFKNPIIWFTALQVLFYVGAESGFSNWLVTSISQGSHMALAAATPAATLFWVGLTVGRMAIAQLMKRKLISDARLLYISFIGGAISGLCVIFYIQQPLISFVASCFLGFFLGPIFPSLQTIASRRFEHAAGFMSSIVLLSSGLAGMTVPMSIGLIIPQLGVRGGMLIPAIMSISICVPFYCANRKARHMQQPERTIEQPTYKHIADMPTVELECVSVAA</sequence>
<feature type="transmembrane region" description="Helical" evidence="7">
    <location>
        <begin position="221"/>
        <end position="244"/>
    </location>
</feature>
<feature type="transmembrane region" description="Helical" evidence="7">
    <location>
        <begin position="290"/>
        <end position="309"/>
    </location>
</feature>
<dbReference type="RefSeq" id="WP_172632395.1">
    <property type="nucleotide sequence ID" value="NZ_BIXY01000097.1"/>
</dbReference>
<evidence type="ECO:0000256" key="4">
    <source>
        <dbReference type="ARBA" id="ARBA00022692"/>
    </source>
</evidence>
<evidence type="ECO:0000256" key="6">
    <source>
        <dbReference type="ARBA" id="ARBA00023136"/>
    </source>
</evidence>
<feature type="transmembrane region" description="Helical" evidence="7">
    <location>
        <begin position="315"/>
        <end position="333"/>
    </location>
</feature>
<dbReference type="GO" id="GO:0005886">
    <property type="term" value="C:plasma membrane"/>
    <property type="evidence" value="ECO:0007669"/>
    <property type="project" value="UniProtKB-SubCell"/>
</dbReference>